<accession>A0ABR2SK08</accession>
<protein>
    <submittedName>
        <fullName evidence="1">Uncharacterized protein</fullName>
    </submittedName>
</protein>
<reference evidence="1 2" key="1">
    <citation type="journal article" date="2024" name="G3 (Bethesda)">
        <title>Genome assembly of Hibiscus sabdariffa L. provides insights into metabolisms of medicinal natural products.</title>
        <authorList>
            <person name="Kim T."/>
        </authorList>
    </citation>
    <scope>NUCLEOTIDE SEQUENCE [LARGE SCALE GENOMIC DNA]</scope>
    <source>
        <strain evidence="1">TK-2024</strain>
        <tissue evidence="1">Old leaves</tissue>
    </source>
</reference>
<evidence type="ECO:0000313" key="1">
    <source>
        <dbReference type="EMBL" id="KAK9025590.1"/>
    </source>
</evidence>
<organism evidence="1 2">
    <name type="scientific">Hibiscus sabdariffa</name>
    <name type="common">roselle</name>
    <dbReference type="NCBI Taxonomy" id="183260"/>
    <lineage>
        <taxon>Eukaryota</taxon>
        <taxon>Viridiplantae</taxon>
        <taxon>Streptophyta</taxon>
        <taxon>Embryophyta</taxon>
        <taxon>Tracheophyta</taxon>
        <taxon>Spermatophyta</taxon>
        <taxon>Magnoliopsida</taxon>
        <taxon>eudicotyledons</taxon>
        <taxon>Gunneridae</taxon>
        <taxon>Pentapetalae</taxon>
        <taxon>rosids</taxon>
        <taxon>malvids</taxon>
        <taxon>Malvales</taxon>
        <taxon>Malvaceae</taxon>
        <taxon>Malvoideae</taxon>
        <taxon>Hibiscus</taxon>
    </lineage>
</organism>
<evidence type="ECO:0000313" key="2">
    <source>
        <dbReference type="Proteomes" id="UP001396334"/>
    </source>
</evidence>
<proteinExistence type="predicted"/>
<dbReference type="Proteomes" id="UP001396334">
    <property type="component" value="Unassembled WGS sequence"/>
</dbReference>
<keyword evidence="2" id="KW-1185">Reference proteome</keyword>
<comment type="caution">
    <text evidence="1">The sequence shown here is derived from an EMBL/GenBank/DDBJ whole genome shotgun (WGS) entry which is preliminary data.</text>
</comment>
<dbReference type="EMBL" id="JBBPBN010000013">
    <property type="protein sequence ID" value="KAK9025590.1"/>
    <property type="molecule type" value="Genomic_DNA"/>
</dbReference>
<gene>
    <name evidence="1" type="ORF">V6N11_038453</name>
</gene>
<sequence>MEKVKENSIGSFFSSNVPNPMSQRLFHTLFENPSTQILRRVLSEDKMSSPVVVDRSIVASANRKVFGSAAKNDLAMAGNGMHSTWQSAWPEQSVPSPGTGN</sequence>
<name>A0ABR2SK08_9ROSI</name>